<accession>A0A1U9NNI6</accession>
<dbReference type="EMBL" id="CP019791">
    <property type="protein sequence ID" value="AQT69512.1"/>
    <property type="molecule type" value="Genomic_DNA"/>
</dbReference>
<feature type="domain" description="Gfo/Idh/MocA-like oxidoreductase N-terminal" evidence="1">
    <location>
        <begin position="10"/>
        <end position="142"/>
    </location>
</feature>
<dbReference type="GO" id="GO:0000166">
    <property type="term" value="F:nucleotide binding"/>
    <property type="evidence" value="ECO:0007669"/>
    <property type="project" value="InterPro"/>
</dbReference>
<dbReference type="SUPFAM" id="SSF55347">
    <property type="entry name" value="Glyceraldehyde-3-phosphate dehydrogenase-like, C-terminal domain"/>
    <property type="match status" value="1"/>
</dbReference>
<dbReference type="AlphaFoldDB" id="A0A1U9NNI6"/>
<dbReference type="PANTHER" id="PTHR43377:SF1">
    <property type="entry name" value="BILIVERDIN REDUCTASE A"/>
    <property type="match status" value="1"/>
</dbReference>
<dbReference type="OrthoDB" id="9815825at2"/>
<evidence type="ECO:0000313" key="4">
    <source>
        <dbReference type="Proteomes" id="UP000189674"/>
    </source>
</evidence>
<proteinExistence type="predicted"/>
<dbReference type="Pfam" id="PF22725">
    <property type="entry name" value="GFO_IDH_MocA_C3"/>
    <property type="match status" value="1"/>
</dbReference>
<feature type="domain" description="GFO/IDH/MocA-like oxidoreductase" evidence="2">
    <location>
        <begin position="178"/>
        <end position="254"/>
    </location>
</feature>
<keyword evidence="4" id="KW-1185">Reference proteome</keyword>
<gene>
    <name evidence="3" type="primary">gfo_2</name>
    <name evidence="3" type="ORF">STSP2_02703</name>
</gene>
<dbReference type="InterPro" id="IPR000683">
    <property type="entry name" value="Gfo/Idh/MocA-like_OxRdtase_N"/>
</dbReference>
<dbReference type="STRING" id="1936003.STSP2_02703"/>
<evidence type="ECO:0000259" key="1">
    <source>
        <dbReference type="Pfam" id="PF01408"/>
    </source>
</evidence>
<dbReference type="PANTHER" id="PTHR43377">
    <property type="entry name" value="BILIVERDIN REDUCTASE A"/>
    <property type="match status" value="1"/>
</dbReference>
<dbReference type="GO" id="GO:0047061">
    <property type="term" value="F:glucose-fructose oxidoreductase activity"/>
    <property type="evidence" value="ECO:0007669"/>
    <property type="project" value="UniProtKB-EC"/>
</dbReference>
<reference evidence="4" key="1">
    <citation type="submission" date="2017-02" db="EMBL/GenBank/DDBJ databases">
        <title>Comparative genomics and description of representatives of a novel lineage of planctomycetes thriving in anoxic sediments.</title>
        <authorList>
            <person name="Spring S."/>
            <person name="Bunk B."/>
            <person name="Sproer C."/>
        </authorList>
    </citation>
    <scope>NUCLEOTIDE SEQUENCE [LARGE SCALE GENOMIC DNA]</scope>
    <source>
        <strain evidence="4">ST-NAGAB-D1</strain>
    </source>
</reference>
<protein>
    <submittedName>
        <fullName evidence="3">Glucose--fructose oxidoreductase</fullName>
        <ecNumber evidence="3">1.1.99.28</ecNumber>
    </submittedName>
</protein>
<keyword evidence="3" id="KW-0560">Oxidoreductase</keyword>
<dbReference type="RefSeq" id="WP_146663193.1">
    <property type="nucleotide sequence ID" value="NZ_CP019791.1"/>
</dbReference>
<dbReference type="Gene3D" id="3.40.50.720">
    <property type="entry name" value="NAD(P)-binding Rossmann-like Domain"/>
    <property type="match status" value="1"/>
</dbReference>
<evidence type="ECO:0000259" key="2">
    <source>
        <dbReference type="Pfam" id="PF22725"/>
    </source>
</evidence>
<dbReference type="InterPro" id="IPR036291">
    <property type="entry name" value="NAD(P)-bd_dom_sf"/>
</dbReference>
<dbReference type="KEGG" id="alus:STSP2_02703"/>
<dbReference type="Pfam" id="PF01408">
    <property type="entry name" value="GFO_IDH_MocA"/>
    <property type="match status" value="1"/>
</dbReference>
<dbReference type="InterPro" id="IPR055170">
    <property type="entry name" value="GFO_IDH_MocA-like_dom"/>
</dbReference>
<organism evidence="3 4">
    <name type="scientific">Anaerohalosphaera lusitana</name>
    <dbReference type="NCBI Taxonomy" id="1936003"/>
    <lineage>
        <taxon>Bacteria</taxon>
        <taxon>Pseudomonadati</taxon>
        <taxon>Planctomycetota</taxon>
        <taxon>Phycisphaerae</taxon>
        <taxon>Sedimentisphaerales</taxon>
        <taxon>Anaerohalosphaeraceae</taxon>
        <taxon>Anaerohalosphaera</taxon>
    </lineage>
</organism>
<dbReference type="EC" id="1.1.99.28" evidence="3"/>
<sequence length="335" mass="38207">MLLGFDSKEVRVCIAGMGKMGGYHLHALEQLMAGQYEPYYKGDVEKQLSKIRIAGVCDVDEEHLASFPQYDHYVDYAKMLDDSKPDIIVIAVPTKLHFEFVAAALKKGIHVLVEKPLVTRKAEMDELVRLAKENGCKLISGHVERYNPVAIKIVSMIRERQVNPQSYSFRRTQKHHERIPDDIIVDKVVHDLDLARYFFGPVKGVNVERSRRFEGQVYEAQINVEHQSGVQGELFVSWLVEADAKERTVRIECEDCEVRGDFKEKKLRVDGKEVDCEVPGWITPSNNQIKDELVDFIMYCSESTEQARLVEPLLSLGEVEESISLIEQIARSVNA</sequence>
<dbReference type="Proteomes" id="UP000189674">
    <property type="component" value="Chromosome"/>
</dbReference>
<evidence type="ECO:0000313" key="3">
    <source>
        <dbReference type="EMBL" id="AQT69512.1"/>
    </source>
</evidence>
<dbReference type="InterPro" id="IPR051450">
    <property type="entry name" value="Gfo/Idh/MocA_Oxidoreductases"/>
</dbReference>
<name>A0A1U9NNI6_9BACT</name>
<dbReference type="Gene3D" id="3.30.360.10">
    <property type="entry name" value="Dihydrodipicolinate Reductase, domain 2"/>
    <property type="match status" value="1"/>
</dbReference>
<dbReference type="SUPFAM" id="SSF51735">
    <property type="entry name" value="NAD(P)-binding Rossmann-fold domains"/>
    <property type="match status" value="1"/>
</dbReference>